<dbReference type="Pfam" id="PF01565">
    <property type="entry name" value="FAD_binding_4"/>
    <property type="match status" value="1"/>
</dbReference>
<evidence type="ECO:0000259" key="5">
    <source>
        <dbReference type="PROSITE" id="PS51387"/>
    </source>
</evidence>
<dbReference type="InterPro" id="IPR016166">
    <property type="entry name" value="FAD-bd_PCMH"/>
</dbReference>
<name>A0ABR1Q2M9_9PEZI</name>
<dbReference type="Gene3D" id="3.30.465.10">
    <property type="match status" value="1"/>
</dbReference>
<keyword evidence="2" id="KW-0285">Flavoprotein</keyword>
<dbReference type="PANTHER" id="PTHR42973:SF22">
    <property type="entry name" value="FAD-BINDING PCMH-TYPE DOMAIN-CONTAINING PROTEIN-RELATED"/>
    <property type="match status" value="1"/>
</dbReference>
<gene>
    <name evidence="6" type="ORF">PG986_010548</name>
</gene>
<comment type="similarity">
    <text evidence="1">Belongs to the oxygen-dependent FAD-linked oxidoreductase family.</text>
</comment>
<dbReference type="Gene3D" id="3.40.462.20">
    <property type="match status" value="1"/>
</dbReference>
<dbReference type="InterPro" id="IPR036318">
    <property type="entry name" value="FAD-bd_PCMH-like_sf"/>
</dbReference>
<accession>A0ABR1Q2M9</accession>
<proteinExistence type="inferred from homology"/>
<dbReference type="SUPFAM" id="SSF56176">
    <property type="entry name" value="FAD-binding/transporter-associated domain-like"/>
    <property type="match status" value="1"/>
</dbReference>
<dbReference type="InterPro" id="IPR016169">
    <property type="entry name" value="FAD-bd_PCMH_sub2"/>
</dbReference>
<dbReference type="EMBL" id="JAQQWE010000007">
    <property type="protein sequence ID" value="KAK7946227.1"/>
    <property type="molecule type" value="Genomic_DNA"/>
</dbReference>
<dbReference type="InterPro" id="IPR006094">
    <property type="entry name" value="Oxid_FAD_bind_N"/>
</dbReference>
<evidence type="ECO:0000256" key="1">
    <source>
        <dbReference type="ARBA" id="ARBA00005466"/>
    </source>
</evidence>
<evidence type="ECO:0000256" key="2">
    <source>
        <dbReference type="ARBA" id="ARBA00022630"/>
    </source>
</evidence>
<dbReference type="Gene3D" id="3.30.43.10">
    <property type="entry name" value="Uridine Diphospho-n-acetylenolpyruvylglucosamine Reductase, domain 2"/>
    <property type="match status" value="1"/>
</dbReference>
<feature type="domain" description="FAD-binding PCMH-type" evidence="5">
    <location>
        <begin position="40"/>
        <end position="213"/>
    </location>
</feature>
<evidence type="ECO:0000313" key="7">
    <source>
        <dbReference type="Proteomes" id="UP001391051"/>
    </source>
</evidence>
<organism evidence="6 7">
    <name type="scientific">Apiospora aurea</name>
    <dbReference type="NCBI Taxonomy" id="335848"/>
    <lineage>
        <taxon>Eukaryota</taxon>
        <taxon>Fungi</taxon>
        <taxon>Dikarya</taxon>
        <taxon>Ascomycota</taxon>
        <taxon>Pezizomycotina</taxon>
        <taxon>Sordariomycetes</taxon>
        <taxon>Xylariomycetidae</taxon>
        <taxon>Amphisphaeriales</taxon>
        <taxon>Apiosporaceae</taxon>
        <taxon>Apiospora</taxon>
    </lineage>
</organism>
<keyword evidence="3" id="KW-0274">FAD</keyword>
<dbReference type="PROSITE" id="PS51387">
    <property type="entry name" value="FAD_PCMH"/>
    <property type="match status" value="1"/>
</dbReference>
<comment type="caution">
    <text evidence="6">The sequence shown here is derived from an EMBL/GenBank/DDBJ whole genome shotgun (WGS) entry which is preliminary data.</text>
</comment>
<dbReference type="RefSeq" id="XP_066696261.1">
    <property type="nucleotide sequence ID" value="XM_066846770.1"/>
</dbReference>
<evidence type="ECO:0000256" key="4">
    <source>
        <dbReference type="ARBA" id="ARBA00023002"/>
    </source>
</evidence>
<dbReference type="Proteomes" id="UP001391051">
    <property type="component" value="Unassembled WGS sequence"/>
</dbReference>
<dbReference type="InterPro" id="IPR050416">
    <property type="entry name" value="FAD-linked_Oxidoreductase"/>
</dbReference>
<keyword evidence="4" id="KW-0560">Oxidoreductase</keyword>
<dbReference type="InterPro" id="IPR016167">
    <property type="entry name" value="FAD-bd_PCMH_sub1"/>
</dbReference>
<reference evidence="6 7" key="1">
    <citation type="submission" date="2023-01" db="EMBL/GenBank/DDBJ databases">
        <title>Analysis of 21 Apiospora genomes using comparative genomics revels a genus with tremendous synthesis potential of carbohydrate active enzymes and secondary metabolites.</title>
        <authorList>
            <person name="Sorensen T."/>
        </authorList>
    </citation>
    <scope>NUCLEOTIDE SEQUENCE [LARGE SCALE GENOMIC DNA]</scope>
    <source>
        <strain evidence="6 7">CBS 24483</strain>
    </source>
</reference>
<dbReference type="GeneID" id="92079832"/>
<sequence>MATSQLIEDLQQALPDSRFVLRGSEGYDDLNKRYQSALNTEISPSCIFLPKSKDEVSTFLKHAGPRALSGEAPMAVYGAGCQPLPGCANVQDGITVNLSLLRGIDIEEGRVSIGAGERWGAVYEELGKKGLGVAGGRSAKSGIGGLALEGGLSFHSSRHGFVCDNVINYEVVLASGEIVNANAETNADLWRALRGGGNNFGVVTRFDFATFDQGPMYGGSVYYFAPSFPQQIRHLVDELQKPDASKDTHLMISTGYAAMFGPQMMCQNQVYHNHPEENPTVLQPFTSLSPQLDQLNSMRVLSLTESAKEQAGDSPVIQRSAYFNTTLKADASILQEAAEIYTAGLEPIKPCEGLICSMTLQPYARSLLEASAAKGGNSLGPSPDGGPLVSVLLLTYWSNKSDDAAVLGTMEKILEAIKSRAAAKGLLVPYTYMNYAFASQDPIGSYGAESKAELQRVSKRYDPEGLLQKGVPGGFKLFT</sequence>
<keyword evidence="7" id="KW-1185">Reference proteome</keyword>
<evidence type="ECO:0000313" key="6">
    <source>
        <dbReference type="EMBL" id="KAK7946227.1"/>
    </source>
</evidence>
<dbReference type="PANTHER" id="PTHR42973">
    <property type="entry name" value="BINDING OXIDOREDUCTASE, PUTATIVE (AFU_ORTHOLOGUE AFUA_1G17690)-RELATED"/>
    <property type="match status" value="1"/>
</dbReference>
<protein>
    <recommendedName>
        <fullName evidence="5">FAD-binding PCMH-type domain-containing protein</fullName>
    </recommendedName>
</protein>
<evidence type="ECO:0000256" key="3">
    <source>
        <dbReference type="ARBA" id="ARBA00022827"/>
    </source>
</evidence>